<feature type="region of interest" description="Disordered" evidence="2">
    <location>
        <begin position="664"/>
        <end position="683"/>
    </location>
</feature>
<dbReference type="Proteomes" id="UP000245771">
    <property type="component" value="Unassembled WGS sequence"/>
</dbReference>
<dbReference type="GeneID" id="37022650"/>
<evidence type="ECO:0008006" key="6">
    <source>
        <dbReference type="Google" id="ProtNLM"/>
    </source>
</evidence>
<feature type="coiled-coil region" evidence="1">
    <location>
        <begin position="191"/>
        <end position="218"/>
    </location>
</feature>
<feature type="signal peptide" evidence="3">
    <location>
        <begin position="1"/>
        <end position="22"/>
    </location>
</feature>
<protein>
    <recommendedName>
        <fullName evidence="6">Trichohyalin</fullName>
    </recommendedName>
</protein>
<evidence type="ECO:0000313" key="5">
    <source>
        <dbReference type="Proteomes" id="UP000245771"/>
    </source>
</evidence>
<evidence type="ECO:0000256" key="1">
    <source>
        <dbReference type="SAM" id="Coils"/>
    </source>
</evidence>
<feature type="coiled-coil region" evidence="1">
    <location>
        <begin position="276"/>
        <end position="303"/>
    </location>
</feature>
<keyword evidence="3" id="KW-0732">Signal</keyword>
<dbReference type="RefSeq" id="XP_025355661.1">
    <property type="nucleotide sequence ID" value="XM_025500869.1"/>
</dbReference>
<dbReference type="InParanoid" id="A0A316VCJ8"/>
<feature type="chain" id="PRO_5016326200" description="Trichohyalin" evidence="3">
    <location>
        <begin position="23"/>
        <end position="683"/>
    </location>
</feature>
<feature type="coiled-coil region" evidence="1">
    <location>
        <begin position="345"/>
        <end position="372"/>
    </location>
</feature>
<feature type="region of interest" description="Disordered" evidence="2">
    <location>
        <begin position="544"/>
        <end position="567"/>
    </location>
</feature>
<gene>
    <name evidence="4" type="ORF">FA14DRAFT_178729</name>
</gene>
<feature type="region of interest" description="Disordered" evidence="2">
    <location>
        <begin position="27"/>
        <end position="58"/>
    </location>
</feature>
<evidence type="ECO:0000256" key="3">
    <source>
        <dbReference type="SAM" id="SignalP"/>
    </source>
</evidence>
<accession>A0A316VCJ8</accession>
<evidence type="ECO:0000313" key="4">
    <source>
        <dbReference type="EMBL" id="PWN35359.1"/>
    </source>
</evidence>
<feature type="compositionally biased region" description="Basic and acidic residues" evidence="2">
    <location>
        <begin position="557"/>
        <end position="567"/>
    </location>
</feature>
<evidence type="ECO:0000256" key="2">
    <source>
        <dbReference type="SAM" id="MobiDB-lite"/>
    </source>
</evidence>
<keyword evidence="5" id="KW-1185">Reference proteome</keyword>
<organism evidence="4 5">
    <name type="scientific">Meira miltonrushii</name>
    <dbReference type="NCBI Taxonomy" id="1280837"/>
    <lineage>
        <taxon>Eukaryota</taxon>
        <taxon>Fungi</taxon>
        <taxon>Dikarya</taxon>
        <taxon>Basidiomycota</taxon>
        <taxon>Ustilaginomycotina</taxon>
        <taxon>Exobasidiomycetes</taxon>
        <taxon>Exobasidiales</taxon>
        <taxon>Brachybasidiaceae</taxon>
        <taxon>Meira</taxon>
    </lineage>
</organism>
<sequence>MLFHRLLFAILNFLCMAEFALAVPADGASGSGKRKNSDHEDVQKAKQRKVQLEKSKSEYSKTWDEANKHVDLGHSGRKSWIRLWQQQKHQDDIARKYNLYGNLLKEDTQVQHGMHRVANDHTMASKKIQQRMDKVKEDGKISPSRAQQQNEEHYDRLLQYSTDIMEEDKKIHGHNRCRIIVECRPGYFQEYRKKQQKIRAARLKKSAAEIRLEDLRNRYHERSSSQRKADENDVSLYHSNRSKWIEKDMLQNKVEGNIRRHRLASMILDKKKPELRDVLRHRANELQKESEKLQKKKDKIKRKGFTDFARDDVRQNNFQEDNAVYDKFADKATNVTCRPGHFQEYRKKQRKIREARLKKSAAEIRLQDLEKKYRRRIQSENNADEAGVSQNHSNRLKWVRKDMEQHKLDASIKRHRLVGKLLRNQEIDDAMNHRANHLQNDSINLQKQKNRLKRVGFEDVIGHINKDREADMDEGYESKIRKCDAIIQREAKFNTRKQVERKAEKKPETKAEKKAESIKWHKQEIARHQKELNHIEWQREGLQEEMNEIPSGSSKQPEIKKKIDERRKSESSLRFQKLASNLLQTDNYAVSQALRLNVANAPFKHQKIQDDITKLKSDSTHDPALKLMHDVYYDSKNHHLLGAKGAWTRALLQEEFKLKKLENTPKKKGRWSWLSFPSTHKRD</sequence>
<feature type="compositionally biased region" description="Basic and acidic residues" evidence="2">
    <location>
        <begin position="35"/>
        <end position="58"/>
    </location>
</feature>
<proteinExistence type="predicted"/>
<keyword evidence="1" id="KW-0175">Coiled coil</keyword>
<dbReference type="AlphaFoldDB" id="A0A316VCJ8"/>
<reference evidence="4 5" key="1">
    <citation type="journal article" date="2018" name="Mol. Biol. Evol.">
        <title>Broad Genomic Sampling Reveals a Smut Pathogenic Ancestry of the Fungal Clade Ustilaginomycotina.</title>
        <authorList>
            <person name="Kijpornyongpan T."/>
            <person name="Mondo S.J."/>
            <person name="Barry K."/>
            <person name="Sandor L."/>
            <person name="Lee J."/>
            <person name="Lipzen A."/>
            <person name="Pangilinan J."/>
            <person name="LaButti K."/>
            <person name="Hainaut M."/>
            <person name="Henrissat B."/>
            <person name="Grigoriev I.V."/>
            <person name="Spatafora J.W."/>
            <person name="Aime M.C."/>
        </authorList>
    </citation>
    <scope>NUCLEOTIDE SEQUENCE [LARGE SCALE GENOMIC DNA]</scope>
    <source>
        <strain evidence="4 5">MCA 3882</strain>
    </source>
</reference>
<dbReference type="EMBL" id="KZ819603">
    <property type="protein sequence ID" value="PWN35359.1"/>
    <property type="molecule type" value="Genomic_DNA"/>
</dbReference>
<name>A0A316VCJ8_9BASI</name>
<feature type="region of interest" description="Disordered" evidence="2">
    <location>
        <begin position="496"/>
        <end position="518"/>
    </location>
</feature>